<dbReference type="SUPFAM" id="SSF49899">
    <property type="entry name" value="Concanavalin A-like lectins/glucanases"/>
    <property type="match status" value="1"/>
</dbReference>
<reference evidence="2 3" key="1">
    <citation type="journal article" date="2012" name="Genome Biol.">
        <title>Genome and low-iron response of an oceanic diatom adapted to chronic iron limitation.</title>
        <authorList>
            <person name="Lommer M."/>
            <person name="Specht M."/>
            <person name="Roy A.S."/>
            <person name="Kraemer L."/>
            <person name="Andreson R."/>
            <person name="Gutowska M.A."/>
            <person name="Wolf J."/>
            <person name="Bergner S.V."/>
            <person name="Schilhabel M.B."/>
            <person name="Klostermeier U.C."/>
            <person name="Beiko R.G."/>
            <person name="Rosenstiel P."/>
            <person name="Hippler M."/>
            <person name="Laroche J."/>
        </authorList>
    </citation>
    <scope>NUCLEOTIDE SEQUENCE [LARGE SCALE GENOMIC DNA]</scope>
    <source>
        <strain evidence="2 3">CCMP1005</strain>
    </source>
</reference>
<feature type="compositionally biased region" description="Basic residues" evidence="1">
    <location>
        <begin position="230"/>
        <end position="240"/>
    </location>
</feature>
<dbReference type="Proteomes" id="UP000266841">
    <property type="component" value="Unassembled WGS sequence"/>
</dbReference>
<name>K0R4H4_THAOC</name>
<dbReference type="AlphaFoldDB" id="K0R4H4"/>
<evidence type="ECO:0000313" key="3">
    <source>
        <dbReference type="Proteomes" id="UP000266841"/>
    </source>
</evidence>
<feature type="non-terminal residue" evidence="2">
    <location>
        <position position="628"/>
    </location>
</feature>
<sequence length="628" mass="69150">MSTAAPTIAILDVVIGRTGTLKTTILTGKGRRDLEEVAQLDSSTFPCHASSLVEGAELRPVSEFKLKRCSGLPRRALSMESQALPLKNHDRKFARLACLEMFISFPGRSCLATPRVGVVRAVGVPALFSSSAVRSTPTAVAIENFPVRRTAAVPGRDAPWRSIEIRERETKGSPYLSSRAPLTAPGKSGPRGSAEGGNRASRAPVPPAARTTTPQLSSAGTTLRVESFRRSARKNGRSSRRWPLARGTIPPSPGGGRDRRRRLCRTESLPPRLILAVRFHENRQLVESEVTRNRQLPDLPQTASLLTLASQRQSKVGYLEPKLLRCTRTHSTDINPIRFQSRVGRGGQKIQMMMQPRDNKRARLLSAALDVLGNDLLVRCASYLGADGLAQLGRTSARFGLPQAGQQRSLANEAARQRFRQSATDEDMSRLPKYDEESDVALLRALGQLRRPLCFDKLEGNCFSPQEHPARVTHTGRPGWSTAVSGHEMRGGRHFVEFEINHDEQSSHIYLGVIRPVSLTDGIDLEADWEGHVSPVLVSSSFKPAVAEKLRSQRTAKWGVSDVHCCSYYCNSGRCYWTDWNTEDNYSGWQGQEGFRGSGTIGLLLDLDEGTLSVFKDGRRLGVMKEGL</sequence>
<dbReference type="OrthoDB" id="5951542at2759"/>
<keyword evidence="3" id="KW-1185">Reference proteome</keyword>
<evidence type="ECO:0008006" key="4">
    <source>
        <dbReference type="Google" id="ProtNLM"/>
    </source>
</evidence>
<comment type="caution">
    <text evidence="2">The sequence shown here is derived from an EMBL/GenBank/DDBJ whole genome shotgun (WGS) entry which is preliminary data.</text>
</comment>
<feature type="compositionally biased region" description="Low complexity" evidence="1">
    <location>
        <begin position="199"/>
        <end position="214"/>
    </location>
</feature>
<evidence type="ECO:0000256" key="1">
    <source>
        <dbReference type="SAM" id="MobiDB-lite"/>
    </source>
</evidence>
<dbReference type="InterPro" id="IPR043136">
    <property type="entry name" value="B30.2/SPRY_sf"/>
</dbReference>
<dbReference type="Gene3D" id="2.60.120.920">
    <property type="match status" value="1"/>
</dbReference>
<protein>
    <recommendedName>
        <fullName evidence="4">B30.2/SPRY domain-containing protein</fullName>
    </recommendedName>
</protein>
<accession>K0R4H4</accession>
<feature type="region of interest" description="Disordered" evidence="1">
    <location>
        <begin position="162"/>
        <end position="261"/>
    </location>
</feature>
<gene>
    <name evidence="2" type="ORF">THAOC_34762</name>
</gene>
<dbReference type="InterPro" id="IPR013320">
    <property type="entry name" value="ConA-like_dom_sf"/>
</dbReference>
<dbReference type="EMBL" id="AGNL01047674">
    <property type="protein sequence ID" value="EJK46564.1"/>
    <property type="molecule type" value="Genomic_DNA"/>
</dbReference>
<evidence type="ECO:0000313" key="2">
    <source>
        <dbReference type="EMBL" id="EJK46564.1"/>
    </source>
</evidence>
<proteinExistence type="predicted"/>
<organism evidence="2 3">
    <name type="scientific">Thalassiosira oceanica</name>
    <name type="common">Marine diatom</name>
    <dbReference type="NCBI Taxonomy" id="159749"/>
    <lineage>
        <taxon>Eukaryota</taxon>
        <taxon>Sar</taxon>
        <taxon>Stramenopiles</taxon>
        <taxon>Ochrophyta</taxon>
        <taxon>Bacillariophyta</taxon>
        <taxon>Coscinodiscophyceae</taxon>
        <taxon>Thalassiosirophycidae</taxon>
        <taxon>Thalassiosirales</taxon>
        <taxon>Thalassiosiraceae</taxon>
        <taxon>Thalassiosira</taxon>
    </lineage>
</organism>